<feature type="domain" description="Cadherin" evidence="13">
    <location>
        <begin position="135"/>
        <end position="246"/>
    </location>
</feature>
<dbReference type="GO" id="GO:0007156">
    <property type="term" value="P:homophilic cell adhesion via plasma membrane adhesion molecules"/>
    <property type="evidence" value="ECO:0007669"/>
    <property type="project" value="InterPro"/>
</dbReference>
<dbReference type="GO" id="GO:0007043">
    <property type="term" value="P:cell-cell junction assembly"/>
    <property type="evidence" value="ECO:0007669"/>
    <property type="project" value="TreeGrafter"/>
</dbReference>
<dbReference type="PANTHER" id="PTHR24027">
    <property type="entry name" value="CADHERIN-23"/>
    <property type="match status" value="1"/>
</dbReference>
<dbReference type="Pfam" id="PF00028">
    <property type="entry name" value="Cadherin"/>
    <property type="match status" value="2"/>
</dbReference>
<proteinExistence type="predicted"/>
<dbReference type="GO" id="GO:0000902">
    <property type="term" value="P:cell morphogenesis"/>
    <property type="evidence" value="ECO:0007669"/>
    <property type="project" value="TreeGrafter"/>
</dbReference>
<evidence type="ECO:0000256" key="1">
    <source>
        <dbReference type="ARBA" id="ARBA00004251"/>
    </source>
</evidence>
<feature type="chain" id="PRO_5021249790" evidence="12">
    <location>
        <begin position="22"/>
        <end position="721"/>
    </location>
</feature>
<keyword evidence="10" id="KW-0325">Glycoprotein</keyword>
<gene>
    <name evidence="14" type="primary">CDH2_1</name>
    <name evidence="14" type="ORF">EYF80_046693</name>
</gene>
<dbReference type="InterPro" id="IPR039808">
    <property type="entry name" value="Cadherin"/>
</dbReference>
<dbReference type="SMART" id="SM00112">
    <property type="entry name" value="CA"/>
    <property type="match status" value="4"/>
</dbReference>
<evidence type="ECO:0000256" key="5">
    <source>
        <dbReference type="ARBA" id="ARBA00022737"/>
    </source>
</evidence>
<dbReference type="SUPFAM" id="SSF49313">
    <property type="entry name" value="Cadherin-like"/>
    <property type="match status" value="5"/>
</dbReference>
<dbReference type="CDD" id="cd11304">
    <property type="entry name" value="Cadherin_repeat"/>
    <property type="match status" value="3"/>
</dbReference>
<sequence length="721" mass="80274">METTHLGLFLMLCLGAGAASSETLKRQKRNWIIDSFTINEGYSGVFPYVLDTIEVQKKFTIFKISGQGVDLDPKGLLEINKITGQVKVNRAIDYEEYQVLKLDFQALDQESDVVDTQLGIEILIIDANDNTPLFEHTVYHFNLMEATLQGTEELKVMATDKDRTKKFNTFDLRIVSVHPKPFDLEFFLIQHFQVGTISFKGCLDHEKADKYTIIVEAKDHGEEKQLSSSCTVIVHIEDGNNHIPVITGQTGSGRVKEGEQNVLVNRLQVKDNDSRGSAAWMARYQIQGNSYFRITTDRETNEGLLYVTKVKHRSATGLWDVTIGGRETVAVRHHQVTVTVEDANEPPFFDPPKKQVTQSESVEVGNYIKGDDPANWVAVDRKTGKITTANLIDRESTFVKNNVYPVTVLAVDDGQPPMTGTATLEIHITDENDNVPTLSRSVVDVCQSDGVSLANITVEDYDEEPYGGPFIFRLPDQEKGRWKLDPAQGFSVNLVKEPAVHSGQYELLLEVMDLQGMTATHNLLVTVCVLLLAFLVSCKKRSKEVIDDDTHQHLMQSNIEQPGTDCQVLTITQEYSQMPAALPKALAVNQSPISSPTDVSFIRGNSVRQSLNRRSTYSSNQEIAMHETMLLNALNKAVGEELGDYAPRVYAEEGVEGSDFELDAISIPTVPFDPEVDAYLAPKFYTLTSICMPGGQGIPSPITYEGVSESPGWTRHTHMSF</sequence>
<dbReference type="GO" id="GO:0044331">
    <property type="term" value="P:cell-cell adhesion mediated by cadherin"/>
    <property type="evidence" value="ECO:0007669"/>
    <property type="project" value="TreeGrafter"/>
</dbReference>
<evidence type="ECO:0000256" key="6">
    <source>
        <dbReference type="ARBA" id="ARBA00022837"/>
    </source>
</evidence>
<evidence type="ECO:0000256" key="8">
    <source>
        <dbReference type="ARBA" id="ARBA00022989"/>
    </source>
</evidence>
<keyword evidence="3" id="KW-0812">Transmembrane</keyword>
<dbReference type="GO" id="GO:0016477">
    <property type="term" value="P:cell migration"/>
    <property type="evidence" value="ECO:0007669"/>
    <property type="project" value="TreeGrafter"/>
</dbReference>
<dbReference type="GO" id="GO:0016339">
    <property type="term" value="P:calcium-dependent cell-cell adhesion via plasma membrane cell adhesion molecules"/>
    <property type="evidence" value="ECO:0007669"/>
    <property type="project" value="TreeGrafter"/>
</dbReference>
<dbReference type="FunFam" id="2.60.40.60:FF:000027">
    <property type="entry name" value="Cadherin 2"/>
    <property type="match status" value="1"/>
</dbReference>
<feature type="domain" description="Cadherin" evidence="13">
    <location>
        <begin position="62"/>
        <end position="134"/>
    </location>
</feature>
<feature type="domain" description="Cadherin" evidence="13">
    <location>
        <begin position="331"/>
        <end position="438"/>
    </location>
</feature>
<dbReference type="Gene3D" id="2.60.40.60">
    <property type="entry name" value="Cadherins"/>
    <property type="match status" value="5"/>
</dbReference>
<accession>A0A4Z2FPQ0</accession>
<keyword evidence="5" id="KW-0677">Repeat</keyword>
<dbReference type="GO" id="GO:0005509">
    <property type="term" value="F:calcium ion binding"/>
    <property type="evidence" value="ECO:0007669"/>
    <property type="project" value="UniProtKB-UniRule"/>
</dbReference>
<evidence type="ECO:0000256" key="7">
    <source>
        <dbReference type="ARBA" id="ARBA00022889"/>
    </source>
</evidence>
<keyword evidence="15" id="KW-1185">Reference proteome</keyword>
<evidence type="ECO:0000256" key="4">
    <source>
        <dbReference type="ARBA" id="ARBA00022729"/>
    </source>
</evidence>
<dbReference type="PRINTS" id="PR00205">
    <property type="entry name" value="CADHERIN"/>
</dbReference>
<dbReference type="AlphaFoldDB" id="A0A4Z2FPQ0"/>
<evidence type="ECO:0000313" key="14">
    <source>
        <dbReference type="EMBL" id="TNN43109.1"/>
    </source>
</evidence>
<comment type="caution">
    <text evidence="14">The sequence shown here is derived from an EMBL/GenBank/DDBJ whole genome shotgun (WGS) entry which is preliminary data.</text>
</comment>
<dbReference type="GO" id="GO:0005912">
    <property type="term" value="C:adherens junction"/>
    <property type="evidence" value="ECO:0007669"/>
    <property type="project" value="TreeGrafter"/>
</dbReference>
<organism evidence="14 15">
    <name type="scientific">Liparis tanakae</name>
    <name type="common">Tanaka's snailfish</name>
    <dbReference type="NCBI Taxonomy" id="230148"/>
    <lineage>
        <taxon>Eukaryota</taxon>
        <taxon>Metazoa</taxon>
        <taxon>Chordata</taxon>
        <taxon>Craniata</taxon>
        <taxon>Vertebrata</taxon>
        <taxon>Euteleostomi</taxon>
        <taxon>Actinopterygii</taxon>
        <taxon>Neopterygii</taxon>
        <taxon>Teleostei</taxon>
        <taxon>Neoteleostei</taxon>
        <taxon>Acanthomorphata</taxon>
        <taxon>Eupercaria</taxon>
        <taxon>Perciformes</taxon>
        <taxon>Cottioidei</taxon>
        <taxon>Cottales</taxon>
        <taxon>Liparidae</taxon>
        <taxon>Liparis</taxon>
    </lineage>
</organism>
<feature type="signal peptide" evidence="12">
    <location>
        <begin position="1"/>
        <end position="21"/>
    </location>
</feature>
<evidence type="ECO:0000256" key="10">
    <source>
        <dbReference type="ARBA" id="ARBA00023180"/>
    </source>
</evidence>
<evidence type="ECO:0000259" key="13">
    <source>
        <dbReference type="PROSITE" id="PS50268"/>
    </source>
</evidence>
<dbReference type="GO" id="GO:0045296">
    <property type="term" value="F:cadherin binding"/>
    <property type="evidence" value="ECO:0007669"/>
    <property type="project" value="TreeGrafter"/>
</dbReference>
<dbReference type="PROSITE" id="PS50268">
    <property type="entry name" value="CADHERIN_2"/>
    <property type="match status" value="3"/>
</dbReference>
<evidence type="ECO:0000256" key="3">
    <source>
        <dbReference type="ARBA" id="ARBA00022692"/>
    </source>
</evidence>
<dbReference type="GO" id="GO:0008013">
    <property type="term" value="F:beta-catenin binding"/>
    <property type="evidence" value="ECO:0007669"/>
    <property type="project" value="TreeGrafter"/>
</dbReference>
<protein>
    <submittedName>
        <fullName evidence="14">Cadherin-2</fullName>
    </submittedName>
</protein>
<evidence type="ECO:0000256" key="12">
    <source>
        <dbReference type="SAM" id="SignalP"/>
    </source>
</evidence>
<dbReference type="PANTHER" id="PTHR24027:SF433">
    <property type="entry name" value="CADHERIN 27-RELATED"/>
    <property type="match status" value="1"/>
</dbReference>
<dbReference type="InterPro" id="IPR020894">
    <property type="entry name" value="Cadherin_CS"/>
</dbReference>
<dbReference type="FunFam" id="2.60.40.60:FF:000011">
    <property type="entry name" value="Cadherin 1"/>
    <property type="match status" value="1"/>
</dbReference>
<dbReference type="OrthoDB" id="9045962at2759"/>
<evidence type="ECO:0000256" key="11">
    <source>
        <dbReference type="PROSITE-ProRule" id="PRU00043"/>
    </source>
</evidence>
<dbReference type="InterPro" id="IPR015919">
    <property type="entry name" value="Cadherin-like_sf"/>
</dbReference>
<keyword evidence="7" id="KW-0130">Cell adhesion</keyword>
<dbReference type="FunFam" id="2.60.40.60:FF:000158">
    <property type="entry name" value="Dachsous cadherin-related 1"/>
    <property type="match status" value="1"/>
</dbReference>
<dbReference type="Proteomes" id="UP000314294">
    <property type="component" value="Unassembled WGS sequence"/>
</dbReference>
<dbReference type="GO" id="GO:0034332">
    <property type="term" value="P:adherens junction organization"/>
    <property type="evidence" value="ECO:0007669"/>
    <property type="project" value="TreeGrafter"/>
</dbReference>
<keyword evidence="2" id="KW-1003">Cell membrane</keyword>
<evidence type="ECO:0000313" key="15">
    <source>
        <dbReference type="Proteomes" id="UP000314294"/>
    </source>
</evidence>
<evidence type="ECO:0000256" key="2">
    <source>
        <dbReference type="ARBA" id="ARBA00022475"/>
    </source>
</evidence>
<reference evidence="14 15" key="1">
    <citation type="submission" date="2019-03" db="EMBL/GenBank/DDBJ databases">
        <title>First draft genome of Liparis tanakae, snailfish: a comprehensive survey of snailfish specific genes.</title>
        <authorList>
            <person name="Kim W."/>
            <person name="Song I."/>
            <person name="Jeong J.-H."/>
            <person name="Kim D."/>
            <person name="Kim S."/>
            <person name="Ryu S."/>
            <person name="Song J.Y."/>
            <person name="Lee S.K."/>
        </authorList>
    </citation>
    <scope>NUCLEOTIDE SEQUENCE [LARGE SCALE GENOMIC DNA]</scope>
    <source>
        <tissue evidence="14">Muscle</tissue>
    </source>
</reference>
<keyword evidence="6 11" id="KW-0106">Calcium</keyword>
<name>A0A4Z2FPQ0_9TELE</name>
<dbReference type="GO" id="GO:0016342">
    <property type="term" value="C:catenin complex"/>
    <property type="evidence" value="ECO:0007669"/>
    <property type="project" value="TreeGrafter"/>
</dbReference>
<keyword evidence="9" id="KW-0472">Membrane</keyword>
<dbReference type="InterPro" id="IPR002126">
    <property type="entry name" value="Cadherin-like_dom"/>
</dbReference>
<evidence type="ECO:0000256" key="9">
    <source>
        <dbReference type="ARBA" id="ARBA00023136"/>
    </source>
</evidence>
<keyword evidence="8" id="KW-1133">Transmembrane helix</keyword>
<keyword evidence="4 12" id="KW-0732">Signal</keyword>
<dbReference type="PROSITE" id="PS00232">
    <property type="entry name" value="CADHERIN_1"/>
    <property type="match status" value="2"/>
</dbReference>
<dbReference type="EMBL" id="SRLO01000989">
    <property type="protein sequence ID" value="TNN43109.1"/>
    <property type="molecule type" value="Genomic_DNA"/>
</dbReference>
<comment type="subcellular location">
    <subcellularLocation>
        <location evidence="1">Cell membrane</location>
        <topology evidence="1">Single-pass type I membrane protein</topology>
    </subcellularLocation>
</comment>